<feature type="region of interest" description="Disordered" evidence="1">
    <location>
        <begin position="252"/>
        <end position="273"/>
    </location>
</feature>
<proteinExistence type="predicted"/>
<dbReference type="OrthoDB" id="6436112at2759"/>
<protein>
    <submittedName>
        <fullName evidence="2">Uncharacterized protein</fullName>
    </submittedName>
</protein>
<dbReference type="AlphaFoldDB" id="F4X6P0"/>
<evidence type="ECO:0000313" key="3">
    <source>
        <dbReference type="Proteomes" id="UP000007755"/>
    </source>
</evidence>
<sequence>MLHDHVKSIDPGGTERKFATRIAGPDYCNAGRRAADGSGTWAPVYERPVIKMKTKEKGRGRDDVSFDLDEEEEEEDEEMEKERMQEKRKRHVEREKKMRSMREMIVYEARGVVYCPWMILSHSEEETLEEQILDCVREEWDEAEVTLAAHEKIEGRGRTLRMRREDSVYREIPVHLNIFCCPIDRLRRRTNGGEGKRGKRNTVKQRRSKEVWIPMVSTLSSVLSKLNRRWKLPRWLPACLLAGLRCSPARNEKEEGEASIQSGDETPGRWFTRGPTDSRAYPSRWLAKASRKHTGLTADARINAQIICRGYAPPPVVIDIWLSGTAIHQVRKSALYPWLARSYTSHPIPVKSGYTAALLPLSQSVFDVPRMEKSPLLANGYNHPPTHLSHMQFMQLGGHPGAGHTAILSPASLPHHLQAQAQARAEQGLKVNPNMTNMEALARSGTVWENCRAAYEDIVKHLER</sequence>
<feature type="region of interest" description="Disordered" evidence="1">
    <location>
        <begin position="55"/>
        <end position="88"/>
    </location>
</feature>
<evidence type="ECO:0000313" key="2">
    <source>
        <dbReference type="EMBL" id="EGI57822.1"/>
    </source>
</evidence>
<dbReference type="Proteomes" id="UP000007755">
    <property type="component" value="Unassembled WGS sequence"/>
</dbReference>
<accession>F4X6P0</accession>
<evidence type="ECO:0000256" key="1">
    <source>
        <dbReference type="SAM" id="MobiDB-lite"/>
    </source>
</evidence>
<name>F4X6P0_ACREC</name>
<feature type="compositionally biased region" description="Basic and acidic residues" evidence="1">
    <location>
        <begin position="55"/>
        <end position="64"/>
    </location>
</feature>
<keyword evidence="3" id="KW-1185">Reference proteome</keyword>
<dbReference type="InParanoid" id="F4X6P0"/>
<dbReference type="eggNOG" id="KOG3915">
    <property type="taxonomic scope" value="Eukaryota"/>
</dbReference>
<dbReference type="EMBL" id="GL888818">
    <property type="protein sequence ID" value="EGI57822.1"/>
    <property type="molecule type" value="Genomic_DNA"/>
</dbReference>
<organism evidence="3">
    <name type="scientific">Acromyrmex echinatior</name>
    <name type="common">Panamanian leafcutter ant</name>
    <name type="synonym">Acromyrmex octospinosus echinatior</name>
    <dbReference type="NCBI Taxonomy" id="103372"/>
    <lineage>
        <taxon>Eukaryota</taxon>
        <taxon>Metazoa</taxon>
        <taxon>Ecdysozoa</taxon>
        <taxon>Arthropoda</taxon>
        <taxon>Hexapoda</taxon>
        <taxon>Insecta</taxon>
        <taxon>Pterygota</taxon>
        <taxon>Neoptera</taxon>
        <taxon>Endopterygota</taxon>
        <taxon>Hymenoptera</taxon>
        <taxon>Apocrita</taxon>
        <taxon>Aculeata</taxon>
        <taxon>Formicoidea</taxon>
        <taxon>Formicidae</taxon>
        <taxon>Myrmicinae</taxon>
        <taxon>Acromyrmex</taxon>
    </lineage>
</organism>
<reference evidence="2" key="1">
    <citation type="submission" date="2011-02" db="EMBL/GenBank/DDBJ databases">
        <title>The genome of the leaf-cutting ant Acromyrmex echinatior suggests key adaptations to social evolution and fungus farming.</title>
        <authorList>
            <person name="Nygaard S."/>
            <person name="Zhang G."/>
        </authorList>
    </citation>
    <scope>NUCLEOTIDE SEQUENCE</scope>
</reference>
<gene>
    <name evidence="2" type="ORF">G5I_14008</name>
</gene>
<feature type="compositionally biased region" description="Acidic residues" evidence="1">
    <location>
        <begin position="65"/>
        <end position="79"/>
    </location>
</feature>